<proteinExistence type="predicted"/>
<protein>
    <submittedName>
        <fullName evidence="2">ChaN family lipoprotein</fullName>
    </submittedName>
</protein>
<dbReference type="InterPro" id="IPR007314">
    <property type="entry name" value="Cofac_haem-bd_dom"/>
</dbReference>
<accession>A0A5B8NL01</accession>
<gene>
    <name evidence="2" type="ORF">FRE64_06710</name>
</gene>
<dbReference type="Proteomes" id="UP000318453">
    <property type="component" value="Chromosome"/>
</dbReference>
<name>A0A5B8NL01_9CHRO</name>
<dbReference type="KEGG" id="enn:FRE64_06710"/>
<feature type="domain" description="Haem-binding uptake Tiki superfamily ChaN" evidence="1">
    <location>
        <begin position="36"/>
        <end position="245"/>
    </location>
</feature>
<dbReference type="SUPFAM" id="SSF159501">
    <property type="entry name" value="EreA/ChaN-like"/>
    <property type="match status" value="1"/>
</dbReference>
<dbReference type="Pfam" id="PF04187">
    <property type="entry name" value="Cofac_haem_bdg"/>
    <property type="match status" value="1"/>
</dbReference>
<dbReference type="OrthoDB" id="9795827at2"/>
<evidence type="ECO:0000259" key="1">
    <source>
        <dbReference type="Pfam" id="PF04187"/>
    </source>
</evidence>
<dbReference type="PIRSF" id="PIRSF020419">
    <property type="entry name" value="Fe_uptake_reg_CjrA_prd"/>
    <property type="match status" value="1"/>
</dbReference>
<dbReference type="PROSITE" id="PS51257">
    <property type="entry name" value="PROKAR_LIPOPROTEIN"/>
    <property type="match status" value="1"/>
</dbReference>
<evidence type="ECO:0000313" key="2">
    <source>
        <dbReference type="EMBL" id="QDZ39648.1"/>
    </source>
</evidence>
<dbReference type="InterPro" id="IPR016773">
    <property type="entry name" value="Fe3_uptake_reg_CjrA_prd"/>
</dbReference>
<dbReference type="Gene3D" id="3.40.50.11550">
    <property type="match status" value="2"/>
</dbReference>
<keyword evidence="2" id="KW-0449">Lipoprotein</keyword>
<sequence>MKLYSPLFWSLGVILFSTACEMSPIASQDLSHQEIIQELTEADIVYLGEVHDRTQDHEAQLKILEALHEENEDVTIALEMFQRPFQGAIDRYLDGEINEEELREQTQYDQRWGFPWSYYAPLLRFAQENDLPVLALNTPTEITRQVSSQGLDSLEGDDFRYIPPREEIRTDDNPEYREMLEEVFDQHHSHGRSGNPENFIAAQILWDETMAEKVAESYQDNPEQQILVIAGQGHIIYGHGIPNRVERRLEDIPFTQRSVVFVESDTETEDALADYLWHH</sequence>
<reference evidence="2" key="1">
    <citation type="submission" date="2019-08" db="EMBL/GenBank/DDBJ databases">
        <title>Carotenoids and Carotenoid Binding Proteins in the Halophilic Cyanobacterium Euhalothece sp. ZM00.</title>
        <authorList>
            <person name="Cho S.M."/>
            <person name="Song J.Y."/>
            <person name="Park Y.-I."/>
        </authorList>
    </citation>
    <scope>NUCLEOTIDE SEQUENCE [LARGE SCALE GENOMIC DNA]</scope>
    <source>
        <strain evidence="2">Z-M001</strain>
    </source>
</reference>
<dbReference type="AlphaFoldDB" id="A0A5B8NL01"/>
<evidence type="ECO:0000313" key="3">
    <source>
        <dbReference type="Proteomes" id="UP000318453"/>
    </source>
</evidence>
<dbReference type="RefSeq" id="WP_146295247.1">
    <property type="nucleotide sequence ID" value="NZ_CP042326.1"/>
</dbReference>
<organism evidence="2 3">
    <name type="scientific">Euhalothece natronophila Z-M001</name>
    <dbReference type="NCBI Taxonomy" id="522448"/>
    <lineage>
        <taxon>Bacteria</taxon>
        <taxon>Bacillati</taxon>
        <taxon>Cyanobacteriota</taxon>
        <taxon>Cyanophyceae</taxon>
        <taxon>Oscillatoriophycideae</taxon>
        <taxon>Chroococcales</taxon>
        <taxon>Halothecacae</taxon>
        <taxon>Halothece cluster</taxon>
        <taxon>Euhalothece</taxon>
    </lineage>
</organism>
<dbReference type="EMBL" id="CP042326">
    <property type="protein sequence ID" value="QDZ39648.1"/>
    <property type="molecule type" value="Genomic_DNA"/>
</dbReference>
<dbReference type="CDD" id="cd14727">
    <property type="entry name" value="ChanN-like"/>
    <property type="match status" value="1"/>
</dbReference>
<keyword evidence="3" id="KW-1185">Reference proteome</keyword>